<feature type="transmembrane region" description="Helical" evidence="16">
    <location>
        <begin position="749"/>
        <end position="767"/>
    </location>
</feature>
<dbReference type="GO" id="GO:0016887">
    <property type="term" value="F:ATP hydrolysis activity"/>
    <property type="evidence" value="ECO:0007669"/>
    <property type="project" value="InterPro"/>
</dbReference>
<dbReference type="PANTHER" id="PTHR43294:SF20">
    <property type="entry name" value="P-TYPE ATPASE"/>
    <property type="match status" value="1"/>
</dbReference>
<evidence type="ECO:0000256" key="13">
    <source>
        <dbReference type="ARBA" id="ARBA00023065"/>
    </source>
</evidence>
<organism evidence="20 21">
    <name type="scientific">Rhodocyclus tenuis</name>
    <name type="common">Rhodospirillum tenue</name>
    <dbReference type="NCBI Taxonomy" id="1066"/>
    <lineage>
        <taxon>Bacteria</taxon>
        <taxon>Pseudomonadati</taxon>
        <taxon>Pseudomonadota</taxon>
        <taxon>Betaproteobacteria</taxon>
        <taxon>Rhodocyclales</taxon>
        <taxon>Rhodocyclaceae</taxon>
        <taxon>Rhodocyclus</taxon>
    </lineage>
</organism>
<evidence type="ECO:0000256" key="7">
    <source>
        <dbReference type="ARBA" id="ARBA00022741"/>
    </source>
</evidence>
<evidence type="ECO:0000256" key="5">
    <source>
        <dbReference type="ARBA" id="ARBA00022692"/>
    </source>
</evidence>
<evidence type="ECO:0000259" key="17">
    <source>
        <dbReference type="Pfam" id="PF00122"/>
    </source>
</evidence>
<dbReference type="PANTHER" id="PTHR43294">
    <property type="entry name" value="SODIUM/POTASSIUM-TRANSPORTING ATPASE SUBUNIT ALPHA"/>
    <property type="match status" value="1"/>
</dbReference>
<dbReference type="GO" id="GO:0005886">
    <property type="term" value="C:plasma membrane"/>
    <property type="evidence" value="ECO:0007669"/>
    <property type="project" value="TreeGrafter"/>
</dbReference>
<feature type="domain" description="Cation-transporting P-type ATPase C-terminal" evidence="18">
    <location>
        <begin position="668"/>
        <end position="839"/>
    </location>
</feature>
<dbReference type="FunFam" id="3.40.50.1000:FF:000144">
    <property type="entry name" value="copper-transporting ATPase 1 isoform X2"/>
    <property type="match status" value="1"/>
</dbReference>
<reference evidence="20 21" key="1">
    <citation type="submission" date="2020-08" db="EMBL/GenBank/DDBJ databases">
        <title>Genome sequencing of Purple Non-Sulfur Bacteria from various extreme environments.</title>
        <authorList>
            <person name="Mayer M."/>
        </authorList>
    </citation>
    <scope>NUCLEOTIDE SEQUENCE [LARGE SCALE GENOMIC DNA]</scope>
    <source>
        <strain evidence="20 21">2761</strain>
    </source>
</reference>
<evidence type="ECO:0000313" key="20">
    <source>
        <dbReference type="EMBL" id="MBB4249021.1"/>
    </source>
</evidence>
<evidence type="ECO:0000256" key="4">
    <source>
        <dbReference type="ARBA" id="ARBA00022448"/>
    </source>
</evidence>
<dbReference type="NCBIfam" id="TIGR01494">
    <property type="entry name" value="ATPase_P-type"/>
    <property type="match status" value="1"/>
</dbReference>
<dbReference type="Pfam" id="PF00690">
    <property type="entry name" value="Cation_ATPase_N"/>
    <property type="match status" value="1"/>
</dbReference>
<evidence type="ECO:0000259" key="19">
    <source>
        <dbReference type="Pfam" id="PF00690"/>
    </source>
</evidence>
<feature type="transmembrane region" description="Helical" evidence="16">
    <location>
        <begin position="644"/>
        <end position="665"/>
    </location>
</feature>
<dbReference type="SUPFAM" id="SSF81665">
    <property type="entry name" value="Calcium ATPase, transmembrane domain M"/>
    <property type="match status" value="1"/>
</dbReference>
<sequence>MTPSIPPGLDATSVAERQRAEGFNELGVDQRRSLLHIVGEVCREPMFLLLIGAGAIYLIMGDVHEALILLGFVGIIMGVTIVQERRTENALSALRDLSSPRALVIRDGKPLRIAGREVVRDDILILAEGDRVPADGVVLEAHELAADESLLTGESEALSKFAAGEPASGAATNTSADEGVGRLFAGTLIVRGQGLMRVSAIGEHTELGRIGKSLQAIELESSPLKDEVGLLTKWLAIVAIGLCVLVALLFVLLRGGWLEGMLAGITLAMGILPQEFPVILIVFLALGARRIGTLGVLTRRLNSVETLGETTVLCVDKTGTLTQNRMAMAALSVGGQLLDVRGRSEPLPDEYHEILEYVLLASEIDPHDPMEQAFHHFAREFLANTEHLHPDWDLAREYELSPQLPAMSHLWQAKAGSSDIVAAKGAPEAIAELCHLDDKARRQIGEQAAQMAEQGLRVLGVAKAKRPPGDWPEIQHDFDFELLGLVGLADPLRPEVPAAVAECRRAGIRVVMITGDHPRTAAAIARSAGIDDAHVLSGADFAALSPAEQVEQIRSTCVFARVSPQQKLAIVEALKTAGEVVAMTGDGVNDAPALKAAHIGIAMGKRGTDVAREAASLVLLEDDFAAIVGAVRLGRRIFANLRQALIYTLAVHLPIIGLSILPLLFGLPLVLAPIHIAFLELVIDPACSVVFEAEGEDPALMQRPPRSRDERLVAARHIGLSLVQGALTTAVVAGLYWAALARGVASEEARAMAFLALVTANAVLIFASRSPRPGWHGMFTGLSPLAVWVLVGTLAAVTVITTVPPAAAAFGFAPPSVVHWLISAAAGAATLLLFILAKVLISEVAKRGNSASFGQLR</sequence>
<dbReference type="PRINTS" id="PR00120">
    <property type="entry name" value="HATPASE"/>
</dbReference>
<dbReference type="InterPro" id="IPR059000">
    <property type="entry name" value="ATPase_P-type_domA"/>
</dbReference>
<feature type="transmembrane region" description="Helical" evidence="16">
    <location>
        <begin position="712"/>
        <end position="737"/>
    </location>
</feature>
<dbReference type="GO" id="GO:0005524">
    <property type="term" value="F:ATP binding"/>
    <property type="evidence" value="ECO:0007669"/>
    <property type="project" value="UniProtKB-KW"/>
</dbReference>
<evidence type="ECO:0000256" key="1">
    <source>
        <dbReference type="ARBA" id="ARBA00004127"/>
    </source>
</evidence>
<evidence type="ECO:0000256" key="3">
    <source>
        <dbReference type="ARBA" id="ARBA00012517"/>
    </source>
</evidence>
<dbReference type="InterPro" id="IPR018303">
    <property type="entry name" value="ATPase_P-typ_P_site"/>
</dbReference>
<dbReference type="SFLD" id="SFLDS00003">
    <property type="entry name" value="Haloacid_Dehalogenase"/>
    <property type="match status" value="1"/>
</dbReference>
<evidence type="ECO:0000259" key="18">
    <source>
        <dbReference type="Pfam" id="PF00689"/>
    </source>
</evidence>
<keyword evidence="11 16" id="KW-1133">Transmembrane helix</keyword>
<dbReference type="InterPro" id="IPR023299">
    <property type="entry name" value="ATPase_P-typ_cyto_dom_N"/>
</dbReference>
<evidence type="ECO:0000256" key="14">
    <source>
        <dbReference type="ARBA" id="ARBA00023136"/>
    </source>
</evidence>
<dbReference type="SFLD" id="SFLDF00027">
    <property type="entry name" value="p-type_atpase"/>
    <property type="match status" value="1"/>
</dbReference>
<comment type="caution">
    <text evidence="20">The sequence shown here is derived from an EMBL/GenBank/DDBJ whole genome shotgun (WGS) entry which is preliminary data.</text>
</comment>
<comment type="catalytic activity">
    <reaction evidence="15">
        <text>Cu(+)(in) + ATP + H2O = Cu(+)(out) + ADP + phosphate + H(+)</text>
        <dbReference type="Rhea" id="RHEA:25792"/>
        <dbReference type="ChEBI" id="CHEBI:15377"/>
        <dbReference type="ChEBI" id="CHEBI:15378"/>
        <dbReference type="ChEBI" id="CHEBI:30616"/>
        <dbReference type="ChEBI" id="CHEBI:43474"/>
        <dbReference type="ChEBI" id="CHEBI:49552"/>
        <dbReference type="ChEBI" id="CHEBI:456216"/>
        <dbReference type="EC" id="7.2.2.8"/>
    </reaction>
</comment>
<name>A0A840GC24_RHOTE</name>
<dbReference type="Pfam" id="PF00702">
    <property type="entry name" value="Hydrolase"/>
    <property type="match status" value="1"/>
</dbReference>
<keyword evidence="14 16" id="KW-0472">Membrane</keyword>
<dbReference type="InterPro" id="IPR004014">
    <property type="entry name" value="ATPase_P-typ_cation-transptr_N"/>
</dbReference>
<dbReference type="GO" id="GO:0006883">
    <property type="term" value="P:intracellular sodium ion homeostasis"/>
    <property type="evidence" value="ECO:0007669"/>
    <property type="project" value="TreeGrafter"/>
</dbReference>
<evidence type="ECO:0000256" key="6">
    <source>
        <dbReference type="ARBA" id="ARBA00022723"/>
    </source>
</evidence>
<keyword evidence="5 16" id="KW-0812">Transmembrane</keyword>
<dbReference type="InterPro" id="IPR023214">
    <property type="entry name" value="HAD_sf"/>
</dbReference>
<feature type="transmembrane region" description="Helical" evidence="16">
    <location>
        <begin position="779"/>
        <end position="800"/>
    </location>
</feature>
<dbReference type="PROSITE" id="PS00154">
    <property type="entry name" value="ATPASE_E1_E2"/>
    <property type="match status" value="1"/>
</dbReference>
<comment type="similarity">
    <text evidence="2">Belongs to the cation transport ATPase (P-type) (TC 3.A.3) family. Type IIA subfamily.</text>
</comment>
<dbReference type="InterPro" id="IPR050510">
    <property type="entry name" value="Cation_transp_ATPase_P-type"/>
</dbReference>
<dbReference type="InterPro" id="IPR006068">
    <property type="entry name" value="ATPase_P-typ_cation-transptr_C"/>
</dbReference>
<dbReference type="Gene3D" id="2.70.150.10">
    <property type="entry name" value="Calcium-transporting ATPase, cytoplasmic transduction domain A"/>
    <property type="match status" value="1"/>
</dbReference>
<dbReference type="RefSeq" id="WP_153117862.1">
    <property type="nucleotide sequence ID" value="NZ_JACIGE010000016.1"/>
</dbReference>
<dbReference type="SFLD" id="SFLDG00002">
    <property type="entry name" value="C1.7:_P-type_atpase_like"/>
    <property type="match status" value="1"/>
</dbReference>
<dbReference type="Pfam" id="PF00689">
    <property type="entry name" value="Cation_ATPase_C"/>
    <property type="match status" value="1"/>
</dbReference>
<accession>A0A840GC24</accession>
<keyword evidence="4" id="KW-0813">Transport</keyword>
<evidence type="ECO:0000256" key="8">
    <source>
        <dbReference type="ARBA" id="ARBA00022796"/>
    </source>
</evidence>
<dbReference type="GO" id="GO:0012505">
    <property type="term" value="C:endomembrane system"/>
    <property type="evidence" value="ECO:0007669"/>
    <property type="project" value="UniProtKB-SubCell"/>
</dbReference>
<dbReference type="AlphaFoldDB" id="A0A840GC24"/>
<dbReference type="GO" id="GO:0036376">
    <property type="term" value="P:sodium ion export across plasma membrane"/>
    <property type="evidence" value="ECO:0007669"/>
    <property type="project" value="TreeGrafter"/>
</dbReference>
<evidence type="ECO:0000256" key="12">
    <source>
        <dbReference type="ARBA" id="ARBA00023008"/>
    </source>
</evidence>
<feature type="domain" description="Cation-transporting P-type ATPase N-terminal" evidence="19">
    <location>
        <begin position="7"/>
        <end position="56"/>
    </location>
</feature>
<proteinExistence type="inferred from homology"/>
<keyword evidence="12" id="KW-0186">Copper</keyword>
<keyword evidence="21" id="KW-1185">Reference proteome</keyword>
<dbReference type="Pfam" id="PF00122">
    <property type="entry name" value="E1-E2_ATPase"/>
    <property type="match status" value="1"/>
</dbReference>
<protein>
    <recommendedName>
        <fullName evidence="3">P-type Cu(+) transporter</fullName>
        <ecNumber evidence="3">7.2.2.8</ecNumber>
    </recommendedName>
</protein>
<keyword evidence="6" id="KW-0479">Metal-binding</keyword>
<dbReference type="Gene3D" id="3.40.50.1000">
    <property type="entry name" value="HAD superfamily/HAD-like"/>
    <property type="match status" value="2"/>
</dbReference>
<feature type="transmembrane region" description="Helical" evidence="16">
    <location>
        <begin position="234"/>
        <end position="253"/>
    </location>
</feature>
<dbReference type="SUPFAM" id="SSF81653">
    <property type="entry name" value="Calcium ATPase, transduction domain A"/>
    <property type="match status" value="1"/>
</dbReference>
<evidence type="ECO:0000313" key="21">
    <source>
        <dbReference type="Proteomes" id="UP000587070"/>
    </source>
</evidence>
<keyword evidence="10" id="KW-1278">Translocase</keyword>
<evidence type="ECO:0000256" key="10">
    <source>
        <dbReference type="ARBA" id="ARBA00022967"/>
    </source>
</evidence>
<dbReference type="InterPro" id="IPR001757">
    <property type="entry name" value="P_typ_ATPase"/>
</dbReference>
<dbReference type="GO" id="GO:0140581">
    <property type="term" value="F:P-type monovalent copper transporter activity"/>
    <property type="evidence" value="ECO:0007669"/>
    <property type="project" value="UniProtKB-EC"/>
</dbReference>
<feature type="transmembrane region" description="Helical" evidence="16">
    <location>
        <begin position="265"/>
        <end position="286"/>
    </location>
</feature>
<evidence type="ECO:0000256" key="2">
    <source>
        <dbReference type="ARBA" id="ARBA00005675"/>
    </source>
</evidence>
<evidence type="ECO:0000256" key="15">
    <source>
        <dbReference type="ARBA" id="ARBA00049289"/>
    </source>
</evidence>
<dbReference type="GO" id="GO:0046872">
    <property type="term" value="F:metal ion binding"/>
    <property type="evidence" value="ECO:0007669"/>
    <property type="project" value="UniProtKB-KW"/>
</dbReference>
<evidence type="ECO:0000256" key="16">
    <source>
        <dbReference type="SAM" id="Phobius"/>
    </source>
</evidence>
<evidence type="ECO:0000256" key="11">
    <source>
        <dbReference type="ARBA" id="ARBA00022989"/>
    </source>
</evidence>
<keyword evidence="13" id="KW-0406">Ion transport</keyword>
<dbReference type="EC" id="7.2.2.8" evidence="3"/>
<feature type="transmembrane region" description="Helical" evidence="16">
    <location>
        <begin position="671"/>
        <end position="691"/>
    </location>
</feature>
<evidence type="ECO:0000256" key="9">
    <source>
        <dbReference type="ARBA" id="ARBA00022840"/>
    </source>
</evidence>
<dbReference type="Gene3D" id="1.20.1110.10">
    <property type="entry name" value="Calcium-transporting ATPase, transmembrane domain"/>
    <property type="match status" value="2"/>
</dbReference>
<dbReference type="InterPro" id="IPR023298">
    <property type="entry name" value="ATPase_P-typ_TM_dom_sf"/>
</dbReference>
<gene>
    <name evidence="20" type="ORF">GGD90_003423</name>
</gene>
<keyword evidence="8" id="KW-0187">Copper transport</keyword>
<keyword evidence="7" id="KW-0547">Nucleotide-binding</keyword>
<dbReference type="Proteomes" id="UP000587070">
    <property type="component" value="Unassembled WGS sequence"/>
</dbReference>
<feature type="transmembrane region" description="Helical" evidence="16">
    <location>
        <begin position="820"/>
        <end position="841"/>
    </location>
</feature>
<dbReference type="GO" id="GO:0030007">
    <property type="term" value="P:intracellular potassium ion homeostasis"/>
    <property type="evidence" value="ECO:0007669"/>
    <property type="project" value="TreeGrafter"/>
</dbReference>
<dbReference type="GO" id="GO:1902600">
    <property type="term" value="P:proton transmembrane transport"/>
    <property type="evidence" value="ECO:0007669"/>
    <property type="project" value="TreeGrafter"/>
</dbReference>
<dbReference type="EMBL" id="JACIGE010000016">
    <property type="protein sequence ID" value="MBB4249021.1"/>
    <property type="molecule type" value="Genomic_DNA"/>
</dbReference>
<dbReference type="GO" id="GO:1990573">
    <property type="term" value="P:potassium ion import across plasma membrane"/>
    <property type="evidence" value="ECO:0007669"/>
    <property type="project" value="TreeGrafter"/>
</dbReference>
<keyword evidence="9" id="KW-0067">ATP-binding</keyword>
<dbReference type="InterPro" id="IPR036412">
    <property type="entry name" value="HAD-like_sf"/>
</dbReference>
<comment type="subcellular location">
    <subcellularLocation>
        <location evidence="1">Endomembrane system</location>
        <topology evidence="1">Multi-pass membrane protein</topology>
    </subcellularLocation>
</comment>
<dbReference type="InterPro" id="IPR044492">
    <property type="entry name" value="P_typ_ATPase_HD_dom"/>
</dbReference>
<dbReference type="SUPFAM" id="SSF56784">
    <property type="entry name" value="HAD-like"/>
    <property type="match status" value="1"/>
</dbReference>
<dbReference type="OrthoDB" id="9814270at2"/>
<dbReference type="SUPFAM" id="SSF81660">
    <property type="entry name" value="Metal cation-transporting ATPase, ATP-binding domain N"/>
    <property type="match status" value="1"/>
</dbReference>
<dbReference type="GO" id="GO:0005391">
    <property type="term" value="F:P-type sodium:potassium-exchanging transporter activity"/>
    <property type="evidence" value="ECO:0007669"/>
    <property type="project" value="TreeGrafter"/>
</dbReference>
<feature type="domain" description="P-type ATPase A" evidence="17">
    <location>
        <begin position="97"/>
        <end position="214"/>
    </location>
</feature>
<dbReference type="InterPro" id="IPR008250">
    <property type="entry name" value="ATPase_P-typ_transduc_dom_A_sf"/>
</dbReference>
<dbReference type="Gene3D" id="3.40.1110.10">
    <property type="entry name" value="Calcium-transporting ATPase, cytoplasmic domain N"/>
    <property type="match status" value="2"/>
</dbReference>
<dbReference type="PRINTS" id="PR00119">
    <property type="entry name" value="CATATPASE"/>
</dbReference>